<dbReference type="AlphaFoldDB" id="A0A5J4RPL7"/>
<organism evidence="2">
    <name type="scientific">termite gut metagenome</name>
    <dbReference type="NCBI Taxonomy" id="433724"/>
    <lineage>
        <taxon>unclassified sequences</taxon>
        <taxon>metagenomes</taxon>
        <taxon>organismal metagenomes</taxon>
    </lineage>
</organism>
<feature type="coiled-coil region" evidence="1">
    <location>
        <begin position="3"/>
        <end position="33"/>
    </location>
</feature>
<sequence>QLVMEQAERIIQAKREAEEAEKLQQEAEILIRKSK</sequence>
<dbReference type="EMBL" id="SNRY01000897">
    <property type="protein sequence ID" value="KAA6335385.1"/>
    <property type="molecule type" value="Genomic_DNA"/>
</dbReference>
<evidence type="ECO:0000313" key="2">
    <source>
        <dbReference type="EMBL" id="KAA6335385.1"/>
    </source>
</evidence>
<protein>
    <submittedName>
        <fullName evidence="2">Uncharacterized protein</fullName>
    </submittedName>
</protein>
<gene>
    <name evidence="2" type="ORF">EZS27_016366</name>
</gene>
<proteinExistence type="predicted"/>
<name>A0A5J4RPL7_9ZZZZ</name>
<keyword evidence="1" id="KW-0175">Coiled coil</keyword>
<accession>A0A5J4RPL7</accession>
<comment type="caution">
    <text evidence="2">The sequence shown here is derived from an EMBL/GenBank/DDBJ whole genome shotgun (WGS) entry which is preliminary data.</text>
</comment>
<feature type="non-terminal residue" evidence="2">
    <location>
        <position position="1"/>
    </location>
</feature>
<evidence type="ECO:0000256" key="1">
    <source>
        <dbReference type="SAM" id="Coils"/>
    </source>
</evidence>
<reference evidence="2" key="1">
    <citation type="submission" date="2019-03" db="EMBL/GenBank/DDBJ databases">
        <title>Single cell metagenomics reveals metabolic interactions within the superorganism composed of flagellate Streblomastix strix and complex community of Bacteroidetes bacteria on its surface.</title>
        <authorList>
            <person name="Treitli S.C."/>
            <person name="Kolisko M."/>
            <person name="Husnik F."/>
            <person name="Keeling P."/>
            <person name="Hampl V."/>
        </authorList>
    </citation>
    <scope>NUCLEOTIDE SEQUENCE</scope>
    <source>
        <strain evidence="2">STM</strain>
    </source>
</reference>